<dbReference type="PROSITE" id="PS51208">
    <property type="entry name" value="AUTOTRANSPORTER"/>
    <property type="match status" value="1"/>
</dbReference>
<dbReference type="RefSeq" id="WP_197525410.1">
    <property type="nucleotide sequence ID" value="NZ_SJPQ01000001.1"/>
</dbReference>
<dbReference type="SUPFAM" id="SSF103515">
    <property type="entry name" value="Autotransporter"/>
    <property type="match status" value="1"/>
</dbReference>
<evidence type="ECO:0000313" key="3">
    <source>
        <dbReference type="Proteomes" id="UP000315440"/>
    </source>
</evidence>
<name>A0A5C5ZTI6_9BACT</name>
<comment type="caution">
    <text evidence="2">The sequence shown here is derived from an EMBL/GenBank/DDBJ whole genome shotgun (WGS) entry which is preliminary data.</text>
</comment>
<dbReference type="InterPro" id="IPR006315">
    <property type="entry name" value="OM_autotransptr_brl_dom"/>
</dbReference>
<dbReference type="InterPro" id="IPR036709">
    <property type="entry name" value="Autotransporte_beta_dom_sf"/>
</dbReference>
<dbReference type="NCBIfam" id="TIGR01414">
    <property type="entry name" value="autotrans_barl"/>
    <property type="match status" value="1"/>
</dbReference>
<evidence type="ECO:0000313" key="2">
    <source>
        <dbReference type="EMBL" id="TWT90328.1"/>
    </source>
</evidence>
<organism evidence="2 3">
    <name type="scientific">Pseudobythopirellula maris</name>
    <dbReference type="NCBI Taxonomy" id="2527991"/>
    <lineage>
        <taxon>Bacteria</taxon>
        <taxon>Pseudomonadati</taxon>
        <taxon>Planctomycetota</taxon>
        <taxon>Planctomycetia</taxon>
        <taxon>Pirellulales</taxon>
        <taxon>Lacipirellulaceae</taxon>
        <taxon>Pseudobythopirellula</taxon>
    </lineage>
</organism>
<dbReference type="EMBL" id="SJPQ01000001">
    <property type="protein sequence ID" value="TWT90328.1"/>
    <property type="molecule type" value="Genomic_DNA"/>
</dbReference>
<dbReference type="AlphaFoldDB" id="A0A5C5ZTI6"/>
<dbReference type="InterPro" id="IPR005546">
    <property type="entry name" value="Autotransporte_beta"/>
</dbReference>
<dbReference type="SMART" id="SM00869">
    <property type="entry name" value="Autotransporter"/>
    <property type="match status" value="1"/>
</dbReference>
<dbReference type="GO" id="GO:0019867">
    <property type="term" value="C:outer membrane"/>
    <property type="evidence" value="ECO:0007669"/>
    <property type="project" value="InterPro"/>
</dbReference>
<sequence>MSGKGLSRFSFAAIATGVLFISPAWGQIPGDSLVLEGDFVRTGVSSNGTLGVGGNTSPGFIFDATGAGAFNTSNDYLTPGTPQEGFSVEHDASGVYINNNSGGAAPMGPTSAPMVVPSGTSGFDNSVSWSGAVAGEFTIQHDYGLNNDSKNVQITTTITALSDLDNVRFSRWIDPDSGGTSSINTRGNAVIGFAEEDWVNSESETNGATLGLYSNDDVAHNTAISPGWSTDPDTYTAGSGDTVGDHTIGIGFDIGDLMDGESISFIYFYAVGADANDFVGLGSTYSGRAFTGNQGQIAESLDAYGGAAPAALQTILDTIDPLSDAEVQMALDQYAGAAYGSLPTAGLQHTTFYLSQMSGYLRGRMDPGDPLASSGYAEVSAESAMQLVSYEPSAARGSTGGCCTSHRAWISGYGLGGSAQGDGNADGFSYGLGGTQFAVEESISRNWAAGIWGNMAWGSVDGDTLGERADIENYHFGGHLVGYDGCDYWIALAGAGYDKADIRRNINVGATATARGNMDGWQAISYLERGRSVRHCGWNVQPYAALQYVYLRQNSLVETGAGALNLAIGGVDAHSFRSIMGGRFSTDRHLRNGRRLTPELRAAWIHEFLDTNQVVSNNFAIGGAGAGFAVRGVDLKSDWGLFGCGVSYQANAASRLFAGYDLQVNDVQTLHVGSGGVEFVW</sequence>
<dbReference type="Proteomes" id="UP000315440">
    <property type="component" value="Unassembled WGS sequence"/>
</dbReference>
<accession>A0A5C5ZTI6</accession>
<evidence type="ECO:0000259" key="1">
    <source>
        <dbReference type="PROSITE" id="PS51208"/>
    </source>
</evidence>
<reference evidence="2 3" key="1">
    <citation type="submission" date="2019-02" db="EMBL/GenBank/DDBJ databases">
        <title>Deep-cultivation of Planctomycetes and their phenomic and genomic characterization uncovers novel biology.</title>
        <authorList>
            <person name="Wiegand S."/>
            <person name="Jogler M."/>
            <person name="Boedeker C."/>
            <person name="Pinto D."/>
            <person name="Vollmers J."/>
            <person name="Rivas-Marin E."/>
            <person name="Kohn T."/>
            <person name="Peeters S.H."/>
            <person name="Heuer A."/>
            <person name="Rast P."/>
            <person name="Oberbeckmann S."/>
            <person name="Bunk B."/>
            <person name="Jeske O."/>
            <person name="Meyerdierks A."/>
            <person name="Storesund J.E."/>
            <person name="Kallscheuer N."/>
            <person name="Luecker S."/>
            <person name="Lage O.M."/>
            <person name="Pohl T."/>
            <person name="Merkel B.J."/>
            <person name="Hornburger P."/>
            <person name="Mueller R.-W."/>
            <person name="Bruemmer F."/>
            <person name="Labrenz M."/>
            <person name="Spormann A.M."/>
            <person name="Op Den Camp H."/>
            <person name="Overmann J."/>
            <person name="Amann R."/>
            <person name="Jetten M.S.M."/>
            <person name="Mascher T."/>
            <person name="Medema M.H."/>
            <person name="Devos D.P."/>
            <person name="Kaster A.-K."/>
            <person name="Ovreas L."/>
            <person name="Rohde M."/>
            <person name="Galperin M.Y."/>
            <person name="Jogler C."/>
        </authorList>
    </citation>
    <scope>NUCLEOTIDE SEQUENCE [LARGE SCALE GENOMIC DNA]</scope>
    <source>
        <strain evidence="2 3">Mal64</strain>
    </source>
</reference>
<dbReference type="Gene3D" id="2.40.128.130">
    <property type="entry name" value="Autotransporter beta-domain"/>
    <property type="match status" value="1"/>
</dbReference>
<keyword evidence="3" id="KW-1185">Reference proteome</keyword>
<dbReference type="Pfam" id="PF03797">
    <property type="entry name" value="Autotransporter"/>
    <property type="match status" value="1"/>
</dbReference>
<proteinExistence type="predicted"/>
<gene>
    <name evidence="2" type="ORF">Mal64_07140</name>
</gene>
<protein>
    <submittedName>
        <fullName evidence="2">Autotransporter beta-domain protein</fullName>
    </submittedName>
</protein>
<feature type="domain" description="Autotransporter" evidence="1">
    <location>
        <begin position="401"/>
        <end position="681"/>
    </location>
</feature>